<sequence length="223" mass="25788">MNRAILVLLLLLGVGSAGAQTSQQWRDSVSFLIEAIRQDPKNTDLRLKKAEANINLQQWEYAVEEYGHVLRIDDRNLAALYFRAYCQSKLRHYDMAKADYEAFLAMEPKHLEARLGLAHVLQKMGRKTDTFDELNRIVQLFPDSADAYAARAVYEMEQQMNDAALYDWDEAIRLQPANVDFVVSKVDILLRQGRRKEAREALDDVTHHGVARGMLKEWYDRCK</sequence>
<dbReference type="Pfam" id="PF14559">
    <property type="entry name" value="TPR_19"/>
    <property type="match status" value="1"/>
</dbReference>
<feature type="signal peptide" evidence="3">
    <location>
        <begin position="1"/>
        <end position="19"/>
    </location>
</feature>
<accession>A0A1I0MBN0</accession>
<keyword evidence="5" id="KW-1185">Reference proteome</keyword>
<evidence type="ECO:0000256" key="2">
    <source>
        <dbReference type="ARBA" id="ARBA00022803"/>
    </source>
</evidence>
<reference evidence="4 5" key="1">
    <citation type="submission" date="2016-10" db="EMBL/GenBank/DDBJ databases">
        <authorList>
            <person name="de Groot N.N."/>
        </authorList>
    </citation>
    <scope>NUCLEOTIDE SEQUENCE [LARGE SCALE GENOMIC DNA]</scope>
    <source>
        <strain evidence="4 5">TC2-24</strain>
    </source>
</reference>
<proteinExistence type="predicted"/>
<evidence type="ECO:0000256" key="3">
    <source>
        <dbReference type="SAM" id="SignalP"/>
    </source>
</evidence>
<dbReference type="Proteomes" id="UP000199373">
    <property type="component" value="Unassembled WGS sequence"/>
</dbReference>
<dbReference type="AlphaFoldDB" id="A0A1I0MBN0"/>
<dbReference type="InterPro" id="IPR011990">
    <property type="entry name" value="TPR-like_helical_dom_sf"/>
</dbReference>
<dbReference type="PANTHER" id="PTHR44858">
    <property type="entry name" value="TETRATRICOPEPTIDE REPEAT PROTEIN 6"/>
    <property type="match status" value="1"/>
</dbReference>
<name>A0A1I0MBN0_9BACT</name>
<dbReference type="SUPFAM" id="SSF48452">
    <property type="entry name" value="TPR-like"/>
    <property type="match status" value="1"/>
</dbReference>
<evidence type="ECO:0000256" key="1">
    <source>
        <dbReference type="ARBA" id="ARBA00022737"/>
    </source>
</evidence>
<dbReference type="PANTHER" id="PTHR44858:SF1">
    <property type="entry name" value="UDP-N-ACETYLGLUCOSAMINE--PEPTIDE N-ACETYLGLUCOSAMINYLTRANSFERASE SPINDLY-RELATED"/>
    <property type="match status" value="1"/>
</dbReference>
<dbReference type="InterPro" id="IPR019734">
    <property type="entry name" value="TPR_rpt"/>
</dbReference>
<dbReference type="EMBL" id="FOIQ01000001">
    <property type="protein sequence ID" value="SEV85649.1"/>
    <property type="molecule type" value="Genomic_DNA"/>
</dbReference>
<gene>
    <name evidence="4" type="ORF">SAMN04487850_0513</name>
</gene>
<dbReference type="InterPro" id="IPR050498">
    <property type="entry name" value="Ycf3"/>
</dbReference>
<keyword evidence="2" id="KW-0802">TPR repeat</keyword>
<evidence type="ECO:0000313" key="4">
    <source>
        <dbReference type="EMBL" id="SEV85649.1"/>
    </source>
</evidence>
<dbReference type="SMART" id="SM00028">
    <property type="entry name" value="TPR"/>
    <property type="match status" value="4"/>
</dbReference>
<evidence type="ECO:0000313" key="5">
    <source>
        <dbReference type="Proteomes" id="UP000199373"/>
    </source>
</evidence>
<dbReference type="Gene3D" id="1.25.40.10">
    <property type="entry name" value="Tetratricopeptide repeat domain"/>
    <property type="match status" value="2"/>
</dbReference>
<protein>
    <submittedName>
        <fullName evidence="4">Tetratricopeptide repeat-containing protein</fullName>
    </submittedName>
</protein>
<keyword evidence="3" id="KW-0732">Signal</keyword>
<feature type="chain" id="PRO_5011543065" evidence="3">
    <location>
        <begin position="20"/>
        <end position="223"/>
    </location>
</feature>
<keyword evidence="1" id="KW-0677">Repeat</keyword>
<organism evidence="4 5">
    <name type="scientific">Prevotella aff. ruminicola Tc2-24</name>
    <dbReference type="NCBI Taxonomy" id="81582"/>
    <lineage>
        <taxon>Bacteria</taxon>
        <taxon>Pseudomonadati</taxon>
        <taxon>Bacteroidota</taxon>
        <taxon>Bacteroidia</taxon>
        <taxon>Bacteroidales</taxon>
        <taxon>Prevotellaceae</taxon>
        <taxon>Prevotella</taxon>
    </lineage>
</organism>